<gene>
    <name evidence="2" type="ORF">SAMN04488567_3647</name>
</gene>
<reference evidence="3" key="1">
    <citation type="submission" date="2016-10" db="EMBL/GenBank/DDBJ databases">
        <authorList>
            <person name="Varghese N."/>
            <person name="Submissions S."/>
        </authorList>
    </citation>
    <scope>NUCLEOTIDE SEQUENCE [LARGE SCALE GENOMIC DNA]</scope>
    <source>
        <strain evidence="3">DSM 21424</strain>
    </source>
</reference>
<dbReference type="AlphaFoldDB" id="A0A1G7J5F4"/>
<feature type="transmembrane region" description="Helical" evidence="1">
    <location>
        <begin position="159"/>
        <end position="179"/>
    </location>
</feature>
<evidence type="ECO:0000313" key="2">
    <source>
        <dbReference type="EMBL" id="SDF20116.1"/>
    </source>
</evidence>
<dbReference type="EMBL" id="FNAT01000008">
    <property type="protein sequence ID" value="SDF20116.1"/>
    <property type="molecule type" value="Genomic_DNA"/>
</dbReference>
<dbReference type="NCBIfam" id="TIGR03370">
    <property type="entry name" value="VPLPA-CTERM"/>
    <property type="match status" value="1"/>
</dbReference>
<keyword evidence="1" id="KW-0812">Transmembrane</keyword>
<dbReference type="Proteomes" id="UP000198922">
    <property type="component" value="Unassembled WGS sequence"/>
</dbReference>
<keyword evidence="1" id="KW-0472">Membrane</keyword>
<evidence type="ECO:0000256" key="1">
    <source>
        <dbReference type="SAM" id="Phobius"/>
    </source>
</evidence>
<dbReference type="STRING" id="521013.SAMN04488567_3647"/>
<keyword evidence="1" id="KW-1133">Transmembrane helix</keyword>
<name>A0A1G7J5F4_9RHOB</name>
<accession>A0A1G7J5F4</accession>
<dbReference type="InterPro" id="IPR022472">
    <property type="entry name" value="VPLPA-CTERM"/>
</dbReference>
<organism evidence="2 3">
    <name type="scientific">Limimaricola pyoseonensis</name>
    <dbReference type="NCBI Taxonomy" id="521013"/>
    <lineage>
        <taxon>Bacteria</taxon>
        <taxon>Pseudomonadati</taxon>
        <taxon>Pseudomonadota</taxon>
        <taxon>Alphaproteobacteria</taxon>
        <taxon>Rhodobacterales</taxon>
        <taxon>Paracoccaceae</taxon>
        <taxon>Limimaricola</taxon>
    </lineage>
</organism>
<protein>
    <submittedName>
        <fullName evidence="2">VPLPA-CTERM protein sorting domain-containing protein</fullName>
    </submittedName>
</protein>
<keyword evidence="3" id="KW-1185">Reference proteome</keyword>
<proteinExistence type="predicted"/>
<evidence type="ECO:0000313" key="3">
    <source>
        <dbReference type="Proteomes" id="UP000198922"/>
    </source>
</evidence>
<sequence>MVTGFVSAAGAATTYDFTGGANPAGPFSLGCQATGLLNVDCEVTYNAEGLGVKGIPDLQPGEIDNWPKSQETLWVNFDYDVRLVDVTLRMFDYNDDFELFINGSMDSSYGPGISDNPYTISPDINFVNSFGIRASSSSIVDGLILKDNFTLASFKVAPVPVPAAGFLLIGAMAALGAVGRRRKAG</sequence>